<dbReference type="GO" id="GO:0005524">
    <property type="term" value="F:ATP binding"/>
    <property type="evidence" value="ECO:0007669"/>
    <property type="project" value="UniProtKB-KW"/>
</dbReference>
<dbReference type="SUPFAM" id="SSF55874">
    <property type="entry name" value="ATPase domain of HSP90 chaperone/DNA topoisomerase II/histidine kinase"/>
    <property type="match status" value="1"/>
</dbReference>
<dbReference type="InterPro" id="IPR036890">
    <property type="entry name" value="HATPase_C_sf"/>
</dbReference>
<name>A0ABV2BS34_9GAMM</name>
<gene>
    <name evidence="7" type="ORF">ABVT43_06455</name>
</gene>
<dbReference type="RefSeq" id="WP_353874363.1">
    <property type="nucleotide sequence ID" value="NZ_JBEVCJ010000005.1"/>
</dbReference>
<sequence>MSDVISPAHEKQHEDEFQQMVYGISHDLGAPLRSVVRLSQLLQDRVKDKLDEKEKYWLDLIINGGEQAQAMIDGLLTYSRLINHVADIDSVNLTEIIAKVADKEIEKFYQAYIQSARNINFQYESENFVVTGVYHHWLLLIQSIVENATLYQPLDSEQDLNVICTLSMKEQRLILCVEDNGIGVSDEQKKYITRPFMRGQSPQDYPGIGMGLAFCQRIAKINDGELRFEDSPLGGLKVIYSVNVS</sequence>
<evidence type="ECO:0000313" key="7">
    <source>
        <dbReference type="EMBL" id="MET1254758.1"/>
    </source>
</evidence>
<feature type="domain" description="Histidine kinase" evidence="6">
    <location>
        <begin position="23"/>
        <end position="245"/>
    </location>
</feature>
<protein>
    <recommendedName>
        <fullName evidence="2">histidine kinase</fullName>
        <ecNumber evidence="2">2.7.13.3</ecNumber>
    </recommendedName>
</protein>
<dbReference type="PROSITE" id="PS50109">
    <property type="entry name" value="HIS_KIN"/>
    <property type="match status" value="1"/>
</dbReference>
<dbReference type="InterPro" id="IPR003661">
    <property type="entry name" value="HisK_dim/P_dom"/>
</dbReference>
<keyword evidence="8" id="KW-1185">Reference proteome</keyword>
<dbReference type="SMART" id="SM00388">
    <property type="entry name" value="HisKA"/>
    <property type="match status" value="1"/>
</dbReference>
<reference evidence="7 8" key="1">
    <citation type="submission" date="2024-06" db="EMBL/GenBank/DDBJ databases">
        <authorList>
            <person name="Li F."/>
        </authorList>
    </citation>
    <scope>NUCLEOTIDE SEQUENCE [LARGE SCALE GENOMIC DNA]</scope>
    <source>
        <strain evidence="7 8">GXAS 311</strain>
    </source>
</reference>
<evidence type="ECO:0000256" key="1">
    <source>
        <dbReference type="ARBA" id="ARBA00000085"/>
    </source>
</evidence>
<keyword evidence="7" id="KW-0067">ATP-binding</keyword>
<evidence type="ECO:0000313" key="8">
    <source>
        <dbReference type="Proteomes" id="UP001548189"/>
    </source>
</evidence>
<dbReference type="InterPro" id="IPR050351">
    <property type="entry name" value="BphY/WalK/GraS-like"/>
</dbReference>
<dbReference type="SUPFAM" id="SSF47384">
    <property type="entry name" value="Homodimeric domain of signal transducing histidine kinase"/>
    <property type="match status" value="1"/>
</dbReference>
<dbReference type="InterPro" id="IPR003594">
    <property type="entry name" value="HATPase_dom"/>
</dbReference>
<keyword evidence="4" id="KW-0808">Transferase</keyword>
<evidence type="ECO:0000259" key="6">
    <source>
        <dbReference type="PROSITE" id="PS50109"/>
    </source>
</evidence>
<keyword evidence="7" id="KW-0547">Nucleotide-binding</keyword>
<dbReference type="InterPro" id="IPR005467">
    <property type="entry name" value="His_kinase_dom"/>
</dbReference>
<dbReference type="PANTHER" id="PTHR42878:SF14">
    <property type="entry name" value="OSMOLARITY TWO-COMPONENT SYSTEM PROTEIN SSK1"/>
    <property type="match status" value="1"/>
</dbReference>
<dbReference type="EMBL" id="JBEVCJ010000005">
    <property type="protein sequence ID" value="MET1254758.1"/>
    <property type="molecule type" value="Genomic_DNA"/>
</dbReference>
<evidence type="ECO:0000256" key="4">
    <source>
        <dbReference type="ARBA" id="ARBA00022679"/>
    </source>
</evidence>
<keyword evidence="3" id="KW-0597">Phosphoprotein</keyword>
<dbReference type="SMART" id="SM00387">
    <property type="entry name" value="HATPase_c"/>
    <property type="match status" value="1"/>
</dbReference>
<dbReference type="PRINTS" id="PR00344">
    <property type="entry name" value="BCTRLSENSOR"/>
</dbReference>
<dbReference type="CDD" id="cd00082">
    <property type="entry name" value="HisKA"/>
    <property type="match status" value="1"/>
</dbReference>
<dbReference type="Gene3D" id="3.30.565.10">
    <property type="entry name" value="Histidine kinase-like ATPase, C-terminal domain"/>
    <property type="match status" value="1"/>
</dbReference>
<dbReference type="Pfam" id="PF00512">
    <property type="entry name" value="HisKA"/>
    <property type="match status" value="1"/>
</dbReference>
<comment type="caution">
    <text evidence="7">The sequence shown here is derived from an EMBL/GenBank/DDBJ whole genome shotgun (WGS) entry which is preliminary data.</text>
</comment>
<dbReference type="InterPro" id="IPR036097">
    <property type="entry name" value="HisK_dim/P_sf"/>
</dbReference>
<accession>A0ABV2BS34</accession>
<evidence type="ECO:0000256" key="5">
    <source>
        <dbReference type="ARBA" id="ARBA00022777"/>
    </source>
</evidence>
<dbReference type="Proteomes" id="UP001548189">
    <property type="component" value="Unassembled WGS sequence"/>
</dbReference>
<evidence type="ECO:0000256" key="2">
    <source>
        <dbReference type="ARBA" id="ARBA00012438"/>
    </source>
</evidence>
<keyword evidence="5" id="KW-0418">Kinase</keyword>
<dbReference type="Pfam" id="PF02518">
    <property type="entry name" value="HATPase_c"/>
    <property type="match status" value="1"/>
</dbReference>
<comment type="catalytic activity">
    <reaction evidence="1">
        <text>ATP + protein L-histidine = ADP + protein N-phospho-L-histidine.</text>
        <dbReference type="EC" id="2.7.13.3"/>
    </reaction>
</comment>
<organism evidence="7 8">
    <name type="scientific">Aliikangiella maris</name>
    <dbReference type="NCBI Taxonomy" id="3162458"/>
    <lineage>
        <taxon>Bacteria</taxon>
        <taxon>Pseudomonadati</taxon>
        <taxon>Pseudomonadota</taxon>
        <taxon>Gammaproteobacteria</taxon>
        <taxon>Oceanospirillales</taxon>
        <taxon>Pleioneaceae</taxon>
        <taxon>Aliikangiella</taxon>
    </lineage>
</organism>
<dbReference type="EC" id="2.7.13.3" evidence="2"/>
<proteinExistence type="predicted"/>
<dbReference type="InterPro" id="IPR004358">
    <property type="entry name" value="Sig_transdc_His_kin-like_C"/>
</dbReference>
<dbReference type="PANTHER" id="PTHR42878">
    <property type="entry name" value="TWO-COMPONENT HISTIDINE KINASE"/>
    <property type="match status" value="1"/>
</dbReference>
<evidence type="ECO:0000256" key="3">
    <source>
        <dbReference type="ARBA" id="ARBA00022553"/>
    </source>
</evidence>
<dbReference type="Gene3D" id="1.10.287.130">
    <property type="match status" value="1"/>
</dbReference>